<dbReference type="Proteomes" id="UP000092321">
    <property type="component" value="Unassembled WGS sequence"/>
</dbReference>
<dbReference type="PANTHER" id="PTHR48070:SF6">
    <property type="entry name" value="ESTERASE OVCA2"/>
    <property type="match status" value="1"/>
</dbReference>
<evidence type="ECO:0000313" key="4">
    <source>
        <dbReference type="Proteomes" id="UP000092321"/>
    </source>
</evidence>
<accession>A0A1B7TB70</accession>
<comment type="caution">
    <text evidence="3">The sequence shown here is derived from an EMBL/GenBank/DDBJ whole genome shotgun (WGS) entry which is preliminary data.</text>
</comment>
<dbReference type="InterPro" id="IPR050593">
    <property type="entry name" value="LovG"/>
</dbReference>
<keyword evidence="4" id="KW-1185">Reference proteome</keyword>
<gene>
    <name evidence="3" type="ORF">HANVADRAFT_53518</name>
</gene>
<reference evidence="4" key="1">
    <citation type="journal article" date="2016" name="Proc. Natl. Acad. Sci. U.S.A.">
        <title>Comparative genomics of biotechnologically important yeasts.</title>
        <authorList>
            <person name="Riley R."/>
            <person name="Haridas S."/>
            <person name="Wolfe K.H."/>
            <person name="Lopes M.R."/>
            <person name="Hittinger C.T."/>
            <person name="Goeker M."/>
            <person name="Salamov A.A."/>
            <person name="Wisecaver J.H."/>
            <person name="Long T.M."/>
            <person name="Calvey C.H."/>
            <person name="Aerts A.L."/>
            <person name="Barry K.W."/>
            <person name="Choi C."/>
            <person name="Clum A."/>
            <person name="Coughlan A.Y."/>
            <person name="Deshpande S."/>
            <person name="Douglass A.P."/>
            <person name="Hanson S.J."/>
            <person name="Klenk H.-P."/>
            <person name="LaButti K.M."/>
            <person name="Lapidus A."/>
            <person name="Lindquist E.A."/>
            <person name="Lipzen A.M."/>
            <person name="Meier-Kolthoff J.P."/>
            <person name="Ohm R.A."/>
            <person name="Otillar R.P."/>
            <person name="Pangilinan J.L."/>
            <person name="Peng Y."/>
            <person name="Rokas A."/>
            <person name="Rosa C.A."/>
            <person name="Scheuner C."/>
            <person name="Sibirny A.A."/>
            <person name="Slot J.C."/>
            <person name="Stielow J.B."/>
            <person name="Sun H."/>
            <person name="Kurtzman C.P."/>
            <person name="Blackwell M."/>
            <person name="Grigoriev I.V."/>
            <person name="Jeffries T.W."/>
        </authorList>
    </citation>
    <scope>NUCLEOTIDE SEQUENCE [LARGE SCALE GENOMIC DNA]</scope>
    <source>
        <strain evidence="4">NRRL Y-1626</strain>
    </source>
</reference>
<evidence type="ECO:0000256" key="1">
    <source>
        <dbReference type="ARBA" id="ARBA00022801"/>
    </source>
</evidence>
<keyword evidence="1" id="KW-0378">Hydrolase</keyword>
<dbReference type="EMBL" id="LXPE01000030">
    <property type="protein sequence ID" value="OBA25968.1"/>
    <property type="molecule type" value="Genomic_DNA"/>
</dbReference>
<dbReference type="SUPFAM" id="SSF53474">
    <property type="entry name" value="alpha/beta-Hydrolases"/>
    <property type="match status" value="1"/>
</dbReference>
<dbReference type="GO" id="GO:0016787">
    <property type="term" value="F:hydrolase activity"/>
    <property type="evidence" value="ECO:0007669"/>
    <property type="project" value="UniProtKB-KW"/>
</dbReference>
<evidence type="ECO:0000259" key="2">
    <source>
        <dbReference type="Pfam" id="PF03959"/>
    </source>
</evidence>
<feature type="domain" description="Serine hydrolase" evidence="2">
    <location>
        <begin position="9"/>
        <end position="227"/>
    </location>
</feature>
<dbReference type="Pfam" id="PF03959">
    <property type="entry name" value="FSH1"/>
    <property type="match status" value="1"/>
</dbReference>
<dbReference type="InterPro" id="IPR005645">
    <property type="entry name" value="FSH-like_dom"/>
</dbReference>
<organism evidence="3 4">
    <name type="scientific">Hanseniaspora valbyensis NRRL Y-1626</name>
    <dbReference type="NCBI Taxonomy" id="766949"/>
    <lineage>
        <taxon>Eukaryota</taxon>
        <taxon>Fungi</taxon>
        <taxon>Dikarya</taxon>
        <taxon>Ascomycota</taxon>
        <taxon>Saccharomycotina</taxon>
        <taxon>Saccharomycetes</taxon>
        <taxon>Saccharomycodales</taxon>
        <taxon>Saccharomycodaceae</taxon>
        <taxon>Hanseniaspora</taxon>
    </lineage>
</organism>
<dbReference type="AlphaFoldDB" id="A0A1B7TB70"/>
<dbReference type="PANTHER" id="PTHR48070">
    <property type="entry name" value="ESTERASE OVCA2"/>
    <property type="match status" value="1"/>
</dbReference>
<dbReference type="OrthoDB" id="2094269at2759"/>
<dbReference type="Gene3D" id="3.40.50.1820">
    <property type="entry name" value="alpha/beta hydrolase"/>
    <property type="match status" value="1"/>
</dbReference>
<proteinExistence type="predicted"/>
<dbReference type="InterPro" id="IPR029058">
    <property type="entry name" value="AB_hydrolase_fold"/>
</dbReference>
<dbReference type="GO" id="GO:0005737">
    <property type="term" value="C:cytoplasm"/>
    <property type="evidence" value="ECO:0007669"/>
    <property type="project" value="TreeGrafter"/>
</dbReference>
<protein>
    <recommendedName>
        <fullName evidence="2">Serine hydrolase domain-containing protein</fullName>
    </recommendedName>
</protein>
<dbReference type="GO" id="GO:0005634">
    <property type="term" value="C:nucleus"/>
    <property type="evidence" value="ECO:0007669"/>
    <property type="project" value="TreeGrafter"/>
</dbReference>
<evidence type="ECO:0000313" key="3">
    <source>
        <dbReference type="EMBL" id="OBA25968.1"/>
    </source>
</evidence>
<sequence length="274" mass="31275">MTENSEESKGCILMLHGYKQSDTIFYKKTSGLRKYLTKQCNYELFYPCGQLKIEAHQSGDHTGVEDQPDTVDMYSWLVRDNTTGISKISNDDSVAPLLKFIEENITTKDKKLVGIIGFSQGSCFTSILIEYYSHLKMFENLKFGIMFSGFHLNDDSILQKSEKEIIEVKEREDVLNTLHVMGTLDTVVDDWKTVGLFEHYEKKYGSENTGLLKHLGGHYVPNNKAFLLKVATWIDNSIKEKPKETVVEIKRDEKNREIPDLDADLLASIDNLGI</sequence>
<name>A0A1B7TB70_9ASCO</name>